<evidence type="ECO:0000313" key="6">
    <source>
        <dbReference type="Proteomes" id="UP000443353"/>
    </source>
</evidence>
<accession>A0A7X3G4C7</accession>
<dbReference type="AlphaFoldDB" id="A0A7X3G4C7"/>
<sequence>MRIRGLGAGMCIAVLAARPAGACEAPPPAVVDIDANSYYSDSHHSVVDPVRKARNEAAVKPVNDYLDAVAHAAVAWQRTHRDADARCALAWLASWADRKAMLGTMTTEQSYYTRKWTLGGLALGYARVKPAAAPDERRRIEAWLLALADATMRHSDAHKGVRNNHYYWEGLAVTATGAVTGDARCLAWGRKVFDDAMAQIRPDGVLPYELERAGRALHYHLYAAAPLVLMASIFDVQSPQLDKLIAFSVGGAADPSAIAKMTGVEQAWSGGVPGWIAIYLRHGGKVAVPVKLPAVNWDARMGGDRSLANPLEHLVTGSGSSSGS</sequence>
<dbReference type="Gene3D" id="1.50.10.100">
    <property type="entry name" value="Chondroitin AC/alginate lyase"/>
    <property type="match status" value="1"/>
</dbReference>
<dbReference type="Proteomes" id="UP000443353">
    <property type="component" value="Unassembled WGS sequence"/>
</dbReference>
<proteinExistence type="predicted"/>
<comment type="caution">
    <text evidence="5">The sequence shown here is derived from an EMBL/GenBank/DDBJ whole genome shotgun (WGS) entry which is preliminary data.</text>
</comment>
<reference evidence="5 6" key="1">
    <citation type="submission" date="2019-12" db="EMBL/GenBank/DDBJ databases">
        <authorList>
            <person name="Li C."/>
            <person name="Zhao J."/>
        </authorList>
    </citation>
    <scope>NUCLEOTIDE SEQUENCE [LARGE SCALE GENOMIC DNA]</scope>
    <source>
        <strain evidence="5 6">NEAU-DD11</strain>
    </source>
</reference>
<evidence type="ECO:0000313" key="5">
    <source>
        <dbReference type="EMBL" id="MVW63384.1"/>
    </source>
</evidence>
<keyword evidence="2 5" id="KW-0456">Lyase</keyword>
<protein>
    <submittedName>
        <fullName evidence="5">Alginate lyase</fullName>
    </submittedName>
</protein>
<dbReference type="EMBL" id="WSES01000008">
    <property type="protein sequence ID" value="MVW63384.1"/>
    <property type="molecule type" value="Genomic_DNA"/>
</dbReference>
<dbReference type="RefSeq" id="WP_056136810.1">
    <property type="nucleotide sequence ID" value="NZ_WSES01000008.1"/>
</dbReference>
<dbReference type="GO" id="GO:0016829">
    <property type="term" value="F:lyase activity"/>
    <property type="evidence" value="ECO:0007669"/>
    <property type="project" value="UniProtKB-KW"/>
</dbReference>
<dbReference type="Pfam" id="PF05426">
    <property type="entry name" value="Alginate_lyase"/>
    <property type="match status" value="1"/>
</dbReference>
<dbReference type="GO" id="GO:0042597">
    <property type="term" value="C:periplasmic space"/>
    <property type="evidence" value="ECO:0007669"/>
    <property type="project" value="InterPro"/>
</dbReference>
<dbReference type="InterPro" id="IPR008397">
    <property type="entry name" value="Alginate_lyase_dom"/>
</dbReference>
<evidence type="ECO:0000256" key="1">
    <source>
        <dbReference type="ARBA" id="ARBA00022729"/>
    </source>
</evidence>
<evidence type="ECO:0000259" key="4">
    <source>
        <dbReference type="Pfam" id="PF05426"/>
    </source>
</evidence>
<name>A0A7X3G4C7_9BURK</name>
<evidence type="ECO:0000256" key="2">
    <source>
        <dbReference type="ARBA" id="ARBA00023239"/>
    </source>
</evidence>
<feature type="chain" id="PRO_5030663141" evidence="3">
    <location>
        <begin position="23"/>
        <end position="324"/>
    </location>
</feature>
<feature type="domain" description="Alginate lyase" evidence="4">
    <location>
        <begin position="33"/>
        <end position="241"/>
    </location>
</feature>
<evidence type="ECO:0000256" key="3">
    <source>
        <dbReference type="SAM" id="SignalP"/>
    </source>
</evidence>
<feature type="signal peptide" evidence="3">
    <location>
        <begin position="1"/>
        <end position="22"/>
    </location>
</feature>
<keyword evidence="6" id="KW-1185">Reference proteome</keyword>
<dbReference type="SUPFAM" id="SSF48230">
    <property type="entry name" value="Chondroitin AC/alginate lyase"/>
    <property type="match status" value="1"/>
</dbReference>
<keyword evidence="1 3" id="KW-0732">Signal</keyword>
<dbReference type="InterPro" id="IPR008929">
    <property type="entry name" value="Chondroitin_lyas"/>
</dbReference>
<gene>
    <name evidence="5" type="ORF">GPY61_26015</name>
</gene>
<organism evidence="5 6">
    <name type="scientific">Massilia cellulosiltytica</name>
    <dbReference type="NCBI Taxonomy" id="2683234"/>
    <lineage>
        <taxon>Bacteria</taxon>
        <taxon>Pseudomonadati</taxon>
        <taxon>Pseudomonadota</taxon>
        <taxon>Betaproteobacteria</taxon>
        <taxon>Burkholderiales</taxon>
        <taxon>Oxalobacteraceae</taxon>
        <taxon>Telluria group</taxon>
        <taxon>Massilia</taxon>
    </lineage>
</organism>